<protein>
    <submittedName>
        <fullName evidence="3 4">Calmodulin-interacting protein 111 isoform X2</fullName>
    </submittedName>
</protein>
<name>A0ABM3R605_SPIOL</name>
<gene>
    <name evidence="3 4" type="primary">LOC110778948</name>
</gene>
<sequence length="105" mass="11831">MPCGFDVDVSELTHVTKGCTSADISLICREASISAIKENLNCSGVKMEHLKTAILRVHPSEIQPYQELSDKFQRLVNSKSPSEACVHQLNRPKELSSWIKMMDWI</sequence>
<reference evidence="2" key="1">
    <citation type="journal article" date="2021" name="Nat. Commun.">
        <title>Genomic analyses provide insights into spinach domestication and the genetic basis of agronomic traits.</title>
        <authorList>
            <person name="Cai X."/>
            <person name="Sun X."/>
            <person name="Xu C."/>
            <person name="Sun H."/>
            <person name="Wang X."/>
            <person name="Ge C."/>
            <person name="Zhang Z."/>
            <person name="Wang Q."/>
            <person name="Fei Z."/>
            <person name="Jiao C."/>
            <person name="Wang Q."/>
        </authorList>
    </citation>
    <scope>NUCLEOTIDE SEQUENCE [LARGE SCALE GENOMIC DNA]</scope>
    <source>
        <strain evidence="2">cv. Varoflay</strain>
    </source>
</reference>
<organism evidence="2 3">
    <name type="scientific">Spinacia oleracea</name>
    <name type="common">Spinach</name>
    <dbReference type="NCBI Taxonomy" id="3562"/>
    <lineage>
        <taxon>Eukaryota</taxon>
        <taxon>Viridiplantae</taxon>
        <taxon>Streptophyta</taxon>
        <taxon>Embryophyta</taxon>
        <taxon>Tracheophyta</taxon>
        <taxon>Spermatophyta</taxon>
        <taxon>Magnoliopsida</taxon>
        <taxon>eudicotyledons</taxon>
        <taxon>Gunneridae</taxon>
        <taxon>Pentapetalae</taxon>
        <taxon>Caryophyllales</taxon>
        <taxon>Chenopodiaceae</taxon>
        <taxon>Chenopodioideae</taxon>
        <taxon>Anserineae</taxon>
        <taxon>Spinacia</taxon>
    </lineage>
</organism>
<feature type="domain" description="AAA ATPase AAA+ lid" evidence="1">
    <location>
        <begin position="6"/>
        <end position="51"/>
    </location>
</feature>
<dbReference type="RefSeq" id="XP_056691050.1">
    <property type="nucleotide sequence ID" value="XM_056835072.1"/>
</dbReference>
<keyword evidence="2" id="KW-1185">Reference proteome</keyword>
<dbReference type="Proteomes" id="UP000813463">
    <property type="component" value="Chromosome 1"/>
</dbReference>
<dbReference type="Pfam" id="PF17862">
    <property type="entry name" value="AAA_lid_3"/>
    <property type="match status" value="1"/>
</dbReference>
<evidence type="ECO:0000313" key="4">
    <source>
        <dbReference type="RefSeq" id="XP_056691051.1"/>
    </source>
</evidence>
<evidence type="ECO:0000313" key="3">
    <source>
        <dbReference type="RefSeq" id="XP_056691050.1"/>
    </source>
</evidence>
<evidence type="ECO:0000313" key="2">
    <source>
        <dbReference type="Proteomes" id="UP000813463"/>
    </source>
</evidence>
<dbReference type="GeneID" id="110778948"/>
<dbReference type="Gene3D" id="1.10.8.60">
    <property type="match status" value="1"/>
</dbReference>
<evidence type="ECO:0000259" key="1">
    <source>
        <dbReference type="Pfam" id="PF17862"/>
    </source>
</evidence>
<dbReference type="InterPro" id="IPR041569">
    <property type="entry name" value="AAA_lid_3"/>
</dbReference>
<accession>A0ABM3R605</accession>
<reference evidence="3 4" key="2">
    <citation type="submission" date="2025-05" db="UniProtKB">
        <authorList>
            <consortium name="RefSeq"/>
        </authorList>
    </citation>
    <scope>IDENTIFICATION</scope>
    <source>
        <tissue evidence="3 4">Leaf</tissue>
    </source>
</reference>
<dbReference type="RefSeq" id="XP_056691051.1">
    <property type="nucleotide sequence ID" value="XM_056835073.1"/>
</dbReference>
<proteinExistence type="predicted"/>